<gene>
    <name evidence="2" type="ORF">BD410DRAFT_119964</name>
</gene>
<dbReference type="Proteomes" id="UP000294933">
    <property type="component" value="Unassembled WGS sequence"/>
</dbReference>
<organism evidence="2 3">
    <name type="scientific">Rickenella mellea</name>
    <dbReference type="NCBI Taxonomy" id="50990"/>
    <lineage>
        <taxon>Eukaryota</taxon>
        <taxon>Fungi</taxon>
        <taxon>Dikarya</taxon>
        <taxon>Basidiomycota</taxon>
        <taxon>Agaricomycotina</taxon>
        <taxon>Agaricomycetes</taxon>
        <taxon>Hymenochaetales</taxon>
        <taxon>Rickenellaceae</taxon>
        <taxon>Rickenella</taxon>
    </lineage>
</organism>
<dbReference type="VEuPathDB" id="FungiDB:BD410DRAFT_119964"/>
<dbReference type="AlphaFoldDB" id="A0A4Y7QC20"/>
<reference evidence="2 3" key="1">
    <citation type="submission" date="2018-06" db="EMBL/GenBank/DDBJ databases">
        <title>A transcriptomic atlas of mushroom development highlights an independent origin of complex multicellularity.</title>
        <authorList>
            <consortium name="DOE Joint Genome Institute"/>
            <person name="Krizsan K."/>
            <person name="Almasi E."/>
            <person name="Merenyi Z."/>
            <person name="Sahu N."/>
            <person name="Viragh M."/>
            <person name="Koszo T."/>
            <person name="Mondo S."/>
            <person name="Kiss B."/>
            <person name="Balint B."/>
            <person name="Kues U."/>
            <person name="Barry K."/>
            <person name="Hegedus J.C."/>
            <person name="Henrissat B."/>
            <person name="Johnson J."/>
            <person name="Lipzen A."/>
            <person name="Ohm R."/>
            <person name="Nagy I."/>
            <person name="Pangilinan J."/>
            <person name="Yan J."/>
            <person name="Xiong Y."/>
            <person name="Grigoriev I.V."/>
            <person name="Hibbett D.S."/>
            <person name="Nagy L.G."/>
        </authorList>
    </citation>
    <scope>NUCLEOTIDE SEQUENCE [LARGE SCALE GENOMIC DNA]</scope>
    <source>
        <strain evidence="2 3">SZMC22713</strain>
    </source>
</reference>
<proteinExistence type="predicted"/>
<accession>A0A4Y7QC20</accession>
<sequence>MTNEEQIRIDDASIKRHNNMKASISRHPHITIQNTRQPQERAAKRPTNGRCRKDAAARNSRASASMLSRTRYSNIELTSERTNIGKKEQCNNNVKNVAAACGNIERCEARAGKKSELCVWVWIDFLMSALVVRLPMSRMYDRRRAVSFHREEGRRERMEATAGDMIKLKWNT</sequence>
<evidence type="ECO:0000313" key="3">
    <source>
        <dbReference type="Proteomes" id="UP000294933"/>
    </source>
</evidence>
<protein>
    <submittedName>
        <fullName evidence="2">Uncharacterized protein</fullName>
    </submittedName>
</protein>
<feature type="region of interest" description="Disordered" evidence="1">
    <location>
        <begin position="34"/>
        <end position="65"/>
    </location>
</feature>
<evidence type="ECO:0000313" key="2">
    <source>
        <dbReference type="EMBL" id="TDL24399.1"/>
    </source>
</evidence>
<keyword evidence="3" id="KW-1185">Reference proteome</keyword>
<evidence type="ECO:0000256" key="1">
    <source>
        <dbReference type="SAM" id="MobiDB-lite"/>
    </source>
</evidence>
<dbReference type="EMBL" id="ML170167">
    <property type="protein sequence ID" value="TDL24399.1"/>
    <property type="molecule type" value="Genomic_DNA"/>
</dbReference>
<name>A0A4Y7QC20_9AGAM</name>